<protein>
    <submittedName>
        <fullName evidence="1">Uncharacterized protein</fullName>
    </submittedName>
</protein>
<dbReference type="KEGG" id="alus:STSP2_00337"/>
<dbReference type="STRING" id="1936003.STSP2_00337"/>
<name>A0A1U9NHH0_9BACT</name>
<proteinExistence type="predicted"/>
<evidence type="ECO:0000313" key="1">
    <source>
        <dbReference type="EMBL" id="AQT67194.1"/>
    </source>
</evidence>
<sequence length="71" mass="7752">MESGRCGEEKNRVHQDMTWSFHFGPPQNLAAVPPTYFLEGPFSADREIVRLGGAGQTSGKRFNAALIADVS</sequence>
<dbReference type="Proteomes" id="UP000189674">
    <property type="component" value="Chromosome"/>
</dbReference>
<accession>A0A1U9NHH0</accession>
<keyword evidence="2" id="KW-1185">Reference proteome</keyword>
<organism evidence="1 2">
    <name type="scientific">Anaerohalosphaera lusitana</name>
    <dbReference type="NCBI Taxonomy" id="1936003"/>
    <lineage>
        <taxon>Bacteria</taxon>
        <taxon>Pseudomonadati</taxon>
        <taxon>Planctomycetota</taxon>
        <taxon>Phycisphaerae</taxon>
        <taxon>Sedimentisphaerales</taxon>
        <taxon>Anaerohalosphaeraceae</taxon>
        <taxon>Anaerohalosphaera</taxon>
    </lineage>
</organism>
<evidence type="ECO:0000313" key="2">
    <source>
        <dbReference type="Proteomes" id="UP000189674"/>
    </source>
</evidence>
<reference evidence="2" key="1">
    <citation type="submission" date="2017-02" db="EMBL/GenBank/DDBJ databases">
        <title>Comparative genomics and description of representatives of a novel lineage of planctomycetes thriving in anoxic sediments.</title>
        <authorList>
            <person name="Spring S."/>
            <person name="Bunk B."/>
            <person name="Sproer C."/>
        </authorList>
    </citation>
    <scope>NUCLEOTIDE SEQUENCE [LARGE SCALE GENOMIC DNA]</scope>
    <source>
        <strain evidence="2">ST-NAGAB-D1</strain>
    </source>
</reference>
<dbReference type="EMBL" id="CP019791">
    <property type="protein sequence ID" value="AQT67194.1"/>
    <property type="molecule type" value="Genomic_DNA"/>
</dbReference>
<dbReference type="AlphaFoldDB" id="A0A1U9NHH0"/>
<gene>
    <name evidence="1" type="ORF">STSP2_00337</name>
</gene>